<evidence type="ECO:0000256" key="7">
    <source>
        <dbReference type="SAM" id="Coils"/>
    </source>
</evidence>
<evidence type="ECO:0000256" key="1">
    <source>
        <dbReference type="ARBA" id="ARBA00008894"/>
    </source>
</evidence>
<keyword evidence="3" id="KW-0677">Repeat</keyword>
<protein>
    <submittedName>
        <fullName evidence="13">Uncharacterized protein</fullName>
    </submittedName>
</protein>
<evidence type="ECO:0000313" key="13">
    <source>
        <dbReference type="EMBL" id="CAD6232839.1"/>
    </source>
</evidence>
<dbReference type="Gene3D" id="3.80.10.10">
    <property type="entry name" value="Ribonuclease Inhibitor"/>
    <property type="match status" value="1"/>
</dbReference>
<dbReference type="SUPFAM" id="SSF52058">
    <property type="entry name" value="L domain-like"/>
    <property type="match status" value="1"/>
</dbReference>
<dbReference type="PRINTS" id="PR00364">
    <property type="entry name" value="DISEASERSIST"/>
</dbReference>
<keyword evidence="9" id="KW-1133">Transmembrane helix</keyword>
<evidence type="ECO:0000259" key="12">
    <source>
        <dbReference type="Pfam" id="PF23598"/>
    </source>
</evidence>
<dbReference type="InterPro" id="IPR036388">
    <property type="entry name" value="WH-like_DNA-bd_sf"/>
</dbReference>
<dbReference type="AlphaFoldDB" id="A0A811P3H8"/>
<feature type="domain" description="NB-ARC" evidence="10">
    <location>
        <begin position="187"/>
        <end position="372"/>
    </location>
</feature>
<dbReference type="InterPro" id="IPR055414">
    <property type="entry name" value="LRR_R13L4/SHOC2-like"/>
</dbReference>
<feature type="coiled-coil region" evidence="7">
    <location>
        <begin position="25"/>
        <end position="52"/>
    </location>
</feature>
<keyword evidence="5" id="KW-0611">Plant defense</keyword>
<feature type="domain" description="Disease resistance N-terminal" evidence="11">
    <location>
        <begin position="13"/>
        <end position="97"/>
    </location>
</feature>
<sequence>MALVVAGPIVGAVLSSTLPKLLLLIEEKLKKKAELKDQVESMERQLRSIKACIRDHNKPNHSNITELQIDWIRSLRCLAYDMEDCIESFNDAKTVSRKKLQEKIRQLKDAVKETNDLYQSMPKAPDQPQPQDGASSSNTRAQPSCNPQRREQDQGIPLVDLVGKEENIRELLDLMRISQSPLEMKLKVIVISIVGFPGIGKTLLANQVYDKMVYYSQSRPNNSFSRQVLIDARTTKEKQVVLEAILQKLLKQGVQQDGMGTRASNKGRQHPAERGVHADPSSSNLDQQYMNGIQERLSSCIGTHRYLIVVDNVQSEEVGRYITSAFPENGTGSRIIITMTVDPGSGEERCCSAAGHVSKMRPLKAEESVNTFLKEAVEGQGRQPQIAVENEAMPSPTIQKICDGVPLALVNISEVRQGELMQFHVDEAWRQLGEVEEARRWLSRMMLHVLPHCYNSLNTHLQACLLYFAMFPRGRTVRRGSLIRRWQAEGKELGCTTTAQGTENLQALIKRNFVWPVQVSMNNRDAEPEVKTCQSPGMMLDYIISKSKSEEFIMLSCDERETRDMRRLSLHTGVPSSDGGGELGVLRDKRMSRLRTLAIFRANEQTRRLSFENCEVLRVLDLEACHGLSEDQLKEICKFLELLKYLSLPGSITQVPSHIAKLKLLETLNLGKETVVTVPVDVLWLPYLKHLLGKCELCADYSSNKKLIKFLSGTGRNRDEYSKLETLAGFAIGKRKGFPQLVRHMVQLGKVKVWFDSGADFSSFAAHLAEGIKEFCRRASTDANDGVGSASLKIDLQHRSANLLDSLGVTGCKLFYLKVNCCDAMKLRRLPAFIANQDVITKLCLSWITLDGSQILATLGSLQGLKYLKLVADNIEGSIVDRGVGQIQREVVIKHEGENSRRIRETQFQSLQRMCLVARRKLDRINIEREALSKLVSFHLIYKDLDVPSADQISGLRTLKELALHPEVKSETKGAWRKAALALPMKPQVLFSETKDRIRWWLTVVAIIIFVAILVTGIVLAAILIPIARNPQLTAKVEDSRLNTFEFHNRRGDEATMMASIFRYNVSVALAIGNPKAVLSIRHRKPLVATFLFHDRRLNNVTVVDEGHKNRPKKTELHLLRIEGEVSFNVLGVAAAEELKKQQAAGLFKVELRLSVDISVLREHKFSLSCPLRLQLAPPGPEVVLFHAVNCILDTQDKFYF</sequence>
<feature type="region of interest" description="Disordered" evidence="8">
    <location>
        <begin position="256"/>
        <end position="284"/>
    </location>
</feature>
<comment type="caution">
    <text evidence="13">The sequence shown here is derived from an EMBL/GenBank/DDBJ whole genome shotgun (WGS) entry which is preliminary data.</text>
</comment>
<dbReference type="InterPro" id="IPR027417">
    <property type="entry name" value="P-loop_NTPase"/>
</dbReference>
<dbReference type="OrthoDB" id="629866at2759"/>
<evidence type="ECO:0000256" key="8">
    <source>
        <dbReference type="SAM" id="MobiDB-lite"/>
    </source>
</evidence>
<dbReference type="EMBL" id="CAJGYO010000005">
    <property type="protein sequence ID" value="CAD6232839.1"/>
    <property type="molecule type" value="Genomic_DNA"/>
</dbReference>
<evidence type="ECO:0000256" key="6">
    <source>
        <dbReference type="ARBA" id="ARBA00023054"/>
    </source>
</evidence>
<dbReference type="Pfam" id="PF23598">
    <property type="entry name" value="LRR_14"/>
    <property type="match status" value="1"/>
</dbReference>
<evidence type="ECO:0000256" key="2">
    <source>
        <dbReference type="ARBA" id="ARBA00022614"/>
    </source>
</evidence>
<keyword evidence="9" id="KW-0812">Transmembrane</keyword>
<organism evidence="13 14">
    <name type="scientific">Miscanthus lutarioriparius</name>
    <dbReference type="NCBI Taxonomy" id="422564"/>
    <lineage>
        <taxon>Eukaryota</taxon>
        <taxon>Viridiplantae</taxon>
        <taxon>Streptophyta</taxon>
        <taxon>Embryophyta</taxon>
        <taxon>Tracheophyta</taxon>
        <taxon>Spermatophyta</taxon>
        <taxon>Magnoliopsida</taxon>
        <taxon>Liliopsida</taxon>
        <taxon>Poales</taxon>
        <taxon>Poaceae</taxon>
        <taxon>PACMAD clade</taxon>
        <taxon>Panicoideae</taxon>
        <taxon>Andropogonodae</taxon>
        <taxon>Andropogoneae</taxon>
        <taxon>Saccharinae</taxon>
        <taxon>Miscanthus</taxon>
    </lineage>
</organism>
<dbReference type="SUPFAM" id="SSF52540">
    <property type="entry name" value="P-loop containing nucleoside triphosphate hydrolases"/>
    <property type="match status" value="1"/>
</dbReference>
<dbReference type="Gene3D" id="1.10.10.10">
    <property type="entry name" value="Winged helix-like DNA-binding domain superfamily/Winged helix DNA-binding domain"/>
    <property type="match status" value="1"/>
</dbReference>
<evidence type="ECO:0000256" key="4">
    <source>
        <dbReference type="ARBA" id="ARBA00022741"/>
    </source>
</evidence>
<dbReference type="GO" id="GO:0043531">
    <property type="term" value="F:ADP binding"/>
    <property type="evidence" value="ECO:0007669"/>
    <property type="project" value="InterPro"/>
</dbReference>
<dbReference type="Gene3D" id="1.20.5.4130">
    <property type="match status" value="1"/>
</dbReference>
<evidence type="ECO:0000256" key="5">
    <source>
        <dbReference type="ARBA" id="ARBA00022821"/>
    </source>
</evidence>
<feature type="compositionally biased region" description="Polar residues" evidence="8">
    <location>
        <begin position="129"/>
        <end position="147"/>
    </location>
</feature>
<evidence type="ECO:0000313" key="14">
    <source>
        <dbReference type="Proteomes" id="UP000604825"/>
    </source>
</evidence>
<keyword evidence="6 7" id="KW-0175">Coiled coil</keyword>
<dbReference type="InterPro" id="IPR032675">
    <property type="entry name" value="LRR_dom_sf"/>
</dbReference>
<dbReference type="InterPro" id="IPR041118">
    <property type="entry name" value="Rx_N"/>
</dbReference>
<keyword evidence="2" id="KW-0433">Leucine-rich repeat</keyword>
<gene>
    <name evidence="13" type="ORF">NCGR_LOCUS22415</name>
</gene>
<comment type="similarity">
    <text evidence="1">Belongs to the disease resistance NB-LRR family.</text>
</comment>
<accession>A0A811P3H8</accession>
<reference evidence="13" key="1">
    <citation type="submission" date="2020-10" db="EMBL/GenBank/DDBJ databases">
        <authorList>
            <person name="Han B."/>
            <person name="Lu T."/>
            <person name="Zhao Q."/>
            <person name="Huang X."/>
            <person name="Zhao Y."/>
        </authorList>
    </citation>
    <scope>NUCLEOTIDE SEQUENCE</scope>
</reference>
<name>A0A811P3H8_9POAL</name>
<dbReference type="Pfam" id="PF18052">
    <property type="entry name" value="Rx_N"/>
    <property type="match status" value="1"/>
</dbReference>
<evidence type="ECO:0000256" key="9">
    <source>
        <dbReference type="SAM" id="Phobius"/>
    </source>
</evidence>
<dbReference type="GO" id="GO:0098542">
    <property type="term" value="P:defense response to other organism"/>
    <property type="evidence" value="ECO:0007669"/>
    <property type="project" value="TreeGrafter"/>
</dbReference>
<evidence type="ECO:0000259" key="11">
    <source>
        <dbReference type="Pfam" id="PF18052"/>
    </source>
</evidence>
<proteinExistence type="inferred from homology"/>
<feature type="transmembrane region" description="Helical" evidence="9">
    <location>
        <begin position="1000"/>
        <end position="1027"/>
    </location>
</feature>
<keyword evidence="14" id="KW-1185">Reference proteome</keyword>
<dbReference type="Pfam" id="PF00931">
    <property type="entry name" value="NB-ARC"/>
    <property type="match status" value="1"/>
</dbReference>
<keyword evidence="9" id="KW-0472">Membrane</keyword>
<dbReference type="InterPro" id="IPR002182">
    <property type="entry name" value="NB-ARC"/>
</dbReference>
<dbReference type="Gene3D" id="3.40.50.300">
    <property type="entry name" value="P-loop containing nucleotide triphosphate hydrolases"/>
    <property type="match status" value="1"/>
</dbReference>
<dbReference type="InterPro" id="IPR044974">
    <property type="entry name" value="Disease_R_plants"/>
</dbReference>
<dbReference type="PANTHER" id="PTHR23155">
    <property type="entry name" value="DISEASE RESISTANCE PROTEIN RP"/>
    <property type="match status" value="1"/>
</dbReference>
<feature type="coiled-coil region" evidence="7">
    <location>
        <begin position="90"/>
        <end position="117"/>
    </location>
</feature>
<feature type="domain" description="Disease resistance R13L4/SHOC-2-like LRR" evidence="12">
    <location>
        <begin position="594"/>
        <end position="942"/>
    </location>
</feature>
<dbReference type="Proteomes" id="UP000604825">
    <property type="component" value="Unassembled WGS sequence"/>
</dbReference>
<keyword evidence="4" id="KW-0547">Nucleotide-binding</keyword>
<dbReference type="PANTHER" id="PTHR23155:SF1213">
    <property type="entry name" value="DISEASE RESISTANCE PROTEIN RPM1"/>
    <property type="match status" value="1"/>
</dbReference>
<evidence type="ECO:0000256" key="3">
    <source>
        <dbReference type="ARBA" id="ARBA00022737"/>
    </source>
</evidence>
<feature type="region of interest" description="Disordered" evidence="8">
    <location>
        <begin position="119"/>
        <end position="157"/>
    </location>
</feature>
<evidence type="ECO:0000259" key="10">
    <source>
        <dbReference type="Pfam" id="PF00931"/>
    </source>
</evidence>